<evidence type="ECO:0000259" key="12">
    <source>
        <dbReference type="PROSITE" id="PS51156"/>
    </source>
</evidence>
<keyword evidence="2" id="KW-0678">Repressor</keyword>
<feature type="non-terminal residue" evidence="14">
    <location>
        <position position="598"/>
    </location>
</feature>
<dbReference type="GO" id="GO:0000122">
    <property type="term" value="P:negative regulation of transcription by RNA polymerase II"/>
    <property type="evidence" value="ECO:0007669"/>
    <property type="project" value="TreeGrafter"/>
</dbReference>
<keyword evidence="15" id="KW-1185">Reference proteome</keyword>
<dbReference type="GO" id="GO:0042826">
    <property type="term" value="F:histone deacetylase binding"/>
    <property type="evidence" value="ECO:0007669"/>
    <property type="project" value="TreeGrafter"/>
</dbReference>
<dbReference type="InterPro" id="IPR001025">
    <property type="entry name" value="BAH_dom"/>
</dbReference>
<feature type="domain" description="ELM2" evidence="12">
    <location>
        <begin position="219"/>
        <end position="368"/>
    </location>
</feature>
<dbReference type="PROSITE" id="PS51038">
    <property type="entry name" value="BAH"/>
    <property type="match status" value="1"/>
</dbReference>
<feature type="region of interest" description="Disordered" evidence="10">
    <location>
        <begin position="244"/>
        <end position="282"/>
    </location>
</feature>
<evidence type="ECO:0000313" key="14">
    <source>
        <dbReference type="EMBL" id="CAJ0582891.1"/>
    </source>
</evidence>
<feature type="domain" description="SANT" evidence="13">
    <location>
        <begin position="396"/>
        <end position="448"/>
    </location>
</feature>
<reference evidence="14" key="1">
    <citation type="submission" date="2023-06" db="EMBL/GenBank/DDBJ databases">
        <authorList>
            <person name="Delattre M."/>
        </authorList>
    </citation>
    <scope>NUCLEOTIDE SEQUENCE</scope>
    <source>
        <strain evidence="14">AF72</strain>
    </source>
</reference>
<protein>
    <submittedName>
        <fullName evidence="14">Uncharacterized protein</fullName>
    </submittedName>
</protein>
<evidence type="ECO:0000256" key="1">
    <source>
        <dbReference type="ARBA" id="ARBA00004123"/>
    </source>
</evidence>
<evidence type="ECO:0000256" key="4">
    <source>
        <dbReference type="ARBA" id="ARBA00022723"/>
    </source>
</evidence>
<feature type="domain" description="BAH" evidence="11">
    <location>
        <begin position="14"/>
        <end position="218"/>
    </location>
</feature>
<evidence type="ECO:0000259" key="13">
    <source>
        <dbReference type="PROSITE" id="PS51293"/>
    </source>
</evidence>
<dbReference type="GO" id="GO:0008270">
    <property type="term" value="F:zinc ion binding"/>
    <property type="evidence" value="ECO:0007669"/>
    <property type="project" value="UniProtKB-KW"/>
</dbReference>
<dbReference type="Pfam" id="PF00249">
    <property type="entry name" value="Myb_DNA-binding"/>
    <property type="match status" value="1"/>
</dbReference>
<dbReference type="GO" id="GO:0003677">
    <property type="term" value="F:DNA binding"/>
    <property type="evidence" value="ECO:0007669"/>
    <property type="project" value="UniProtKB-KW"/>
</dbReference>
<dbReference type="Pfam" id="PF01448">
    <property type="entry name" value="ELM2"/>
    <property type="match status" value="1"/>
</dbReference>
<keyword evidence="5" id="KW-0863">Zinc-finger</keyword>
<dbReference type="PROSITE" id="PS51293">
    <property type="entry name" value="SANT"/>
    <property type="match status" value="1"/>
</dbReference>
<dbReference type="GO" id="GO:0003714">
    <property type="term" value="F:transcription corepressor activity"/>
    <property type="evidence" value="ECO:0007669"/>
    <property type="project" value="TreeGrafter"/>
</dbReference>
<dbReference type="Gene3D" id="1.10.10.60">
    <property type="entry name" value="Homeodomain-like"/>
    <property type="match status" value="1"/>
</dbReference>
<dbReference type="SMART" id="SM00439">
    <property type="entry name" value="BAH"/>
    <property type="match status" value="1"/>
</dbReference>
<evidence type="ECO:0000256" key="8">
    <source>
        <dbReference type="ARBA" id="ARBA00023242"/>
    </source>
</evidence>
<dbReference type="PROSITE" id="PS51156">
    <property type="entry name" value="ELM2"/>
    <property type="match status" value="1"/>
</dbReference>
<dbReference type="SMART" id="SM00717">
    <property type="entry name" value="SANT"/>
    <property type="match status" value="1"/>
</dbReference>
<gene>
    <name evidence="14" type="ORF">MSPICULIGERA_LOCUS21021</name>
</gene>
<dbReference type="InterPro" id="IPR040138">
    <property type="entry name" value="MIER/MTA"/>
</dbReference>
<keyword evidence="7" id="KW-0238">DNA-binding</keyword>
<comment type="similarity">
    <text evidence="9">Belongs to the metastasis-associated protein family.</text>
</comment>
<dbReference type="Proteomes" id="UP001177023">
    <property type="component" value="Unassembled WGS sequence"/>
</dbReference>
<dbReference type="InterPro" id="IPR043151">
    <property type="entry name" value="BAH_sf"/>
</dbReference>
<dbReference type="FunFam" id="1.10.10.60:FF:000012">
    <property type="entry name" value="Metastasis-associated 1 family, member 3"/>
    <property type="match status" value="1"/>
</dbReference>
<evidence type="ECO:0000256" key="5">
    <source>
        <dbReference type="ARBA" id="ARBA00022771"/>
    </source>
</evidence>
<evidence type="ECO:0000256" key="9">
    <source>
        <dbReference type="ARBA" id="ARBA00093454"/>
    </source>
</evidence>
<dbReference type="EMBL" id="CATQJA010002664">
    <property type="protein sequence ID" value="CAJ0582891.1"/>
    <property type="molecule type" value="Genomic_DNA"/>
</dbReference>
<evidence type="ECO:0000256" key="3">
    <source>
        <dbReference type="ARBA" id="ARBA00022553"/>
    </source>
</evidence>
<keyword evidence="6" id="KW-0862">Zinc</keyword>
<feature type="compositionally biased region" description="Acidic residues" evidence="10">
    <location>
        <begin position="124"/>
        <end position="134"/>
    </location>
</feature>
<evidence type="ECO:0000259" key="11">
    <source>
        <dbReference type="PROSITE" id="PS51038"/>
    </source>
</evidence>
<accession>A0AA36GF21</accession>
<dbReference type="SUPFAM" id="SSF46689">
    <property type="entry name" value="Homeodomain-like"/>
    <property type="match status" value="1"/>
</dbReference>
<dbReference type="InterPro" id="IPR001005">
    <property type="entry name" value="SANT/Myb"/>
</dbReference>
<dbReference type="AlphaFoldDB" id="A0AA36GF21"/>
<keyword evidence="8" id="KW-0539">Nucleus</keyword>
<dbReference type="CDD" id="cd11661">
    <property type="entry name" value="SANT_MTA3_like"/>
    <property type="match status" value="1"/>
</dbReference>
<sequence length="598" mass="68058">MSSSGAANPSQTKNMYRLGDHIYVEKTPNAPYGIRRIDELIKNGTSVEIKVACFYRRRDLEKCLLQVADSAERKFEEYFTREEKEEDETNGHTTAKVKKEEQPAKEEPTNGPEEKEATAPPEAKEEEQEEEDDLVREWGNAGLPLGVEELDKADRHLFRHKELFFTRHHEIIECNQVRGRCAVTLLNEVEDLHCYEGEDHFFYSLVYDAANLTLVADKGAIRVGQKYQAQLDDIPVPDSKAREEQAAIVDDDDNKENGLQIDEGDEEHEEPLPTQSDEQATPMTERERIIYHPHHGLSDQEIDQFLIVARAVGTFSRALDTNSSARFPTLHMVAAAASRDVTLFHALSLLHQADYDLGKAVRFLCPPANKETYPFDAEKATGLNTSSLGGPILCRDQLEEWSTAESNLFEEALEKYGKDFHDMRSDYLPWKSVRDLVEYYYMWKTTNRYQDTKKAKNSESELKLKQVYIPTYNKVCENLVSSSADKEPIRGKQPCESCKTETSISWYRWGPAIAQLYICERCQNKWKKFAAIDKPHVHDMFDLKEAETELAAREAITGADKVTGHTPKIHPMKSLGGHVVAKVPTTHPAYLAARQVLA</sequence>
<dbReference type="Pfam" id="PF01426">
    <property type="entry name" value="BAH"/>
    <property type="match status" value="1"/>
</dbReference>
<dbReference type="Gene3D" id="4.10.1240.50">
    <property type="match status" value="1"/>
</dbReference>
<evidence type="ECO:0000256" key="6">
    <source>
        <dbReference type="ARBA" id="ARBA00022833"/>
    </source>
</evidence>
<dbReference type="FunFam" id="4.10.1240.50:FF:000001">
    <property type="entry name" value="Metastasis-associated 1 family, member 3"/>
    <property type="match status" value="1"/>
</dbReference>
<evidence type="ECO:0000256" key="2">
    <source>
        <dbReference type="ARBA" id="ARBA00022491"/>
    </source>
</evidence>
<dbReference type="GO" id="GO:0016581">
    <property type="term" value="C:NuRD complex"/>
    <property type="evidence" value="ECO:0007669"/>
    <property type="project" value="TreeGrafter"/>
</dbReference>
<name>A0AA36GF21_9BILA</name>
<dbReference type="SMART" id="SM01189">
    <property type="entry name" value="ELM2"/>
    <property type="match status" value="1"/>
</dbReference>
<dbReference type="InterPro" id="IPR000949">
    <property type="entry name" value="ELM2_dom"/>
</dbReference>
<proteinExistence type="inferred from homology"/>
<keyword evidence="3" id="KW-0597">Phosphoprotein</keyword>
<comment type="caution">
    <text evidence="14">The sequence shown here is derived from an EMBL/GenBank/DDBJ whole genome shotgun (WGS) entry which is preliminary data.</text>
</comment>
<evidence type="ECO:0000256" key="10">
    <source>
        <dbReference type="SAM" id="MobiDB-lite"/>
    </source>
</evidence>
<dbReference type="InterPro" id="IPR017884">
    <property type="entry name" value="SANT_dom"/>
</dbReference>
<feature type="compositionally biased region" description="Polar residues" evidence="10">
    <location>
        <begin position="273"/>
        <end position="282"/>
    </location>
</feature>
<dbReference type="InterPro" id="IPR009057">
    <property type="entry name" value="Homeodomain-like_sf"/>
</dbReference>
<dbReference type="GO" id="GO:0003682">
    <property type="term" value="F:chromatin binding"/>
    <property type="evidence" value="ECO:0007669"/>
    <property type="project" value="InterPro"/>
</dbReference>
<dbReference type="PANTHER" id="PTHR10865:SF29">
    <property type="entry name" value="METASTASIS ASSOCIATED 1-LIKE, ISOFORM D"/>
    <property type="match status" value="1"/>
</dbReference>
<dbReference type="GO" id="GO:0003713">
    <property type="term" value="F:transcription coactivator activity"/>
    <property type="evidence" value="ECO:0007669"/>
    <property type="project" value="TreeGrafter"/>
</dbReference>
<feature type="compositionally biased region" description="Basic and acidic residues" evidence="10">
    <location>
        <begin position="97"/>
        <end position="117"/>
    </location>
</feature>
<keyword evidence="4" id="KW-0479">Metal-binding</keyword>
<evidence type="ECO:0000256" key="7">
    <source>
        <dbReference type="ARBA" id="ARBA00023125"/>
    </source>
</evidence>
<dbReference type="Gene3D" id="2.30.30.490">
    <property type="match status" value="1"/>
</dbReference>
<evidence type="ECO:0000313" key="15">
    <source>
        <dbReference type="Proteomes" id="UP001177023"/>
    </source>
</evidence>
<dbReference type="PANTHER" id="PTHR10865">
    <property type="entry name" value="METASTASIS-ASSOCIATED PROTEIN AND MESODERM INDUCTION EARLY RESPONSE PROTEIN"/>
    <property type="match status" value="1"/>
</dbReference>
<comment type="subcellular location">
    <subcellularLocation>
        <location evidence="1">Nucleus</location>
    </subcellularLocation>
</comment>
<organism evidence="14 15">
    <name type="scientific">Mesorhabditis spiculigera</name>
    <dbReference type="NCBI Taxonomy" id="96644"/>
    <lineage>
        <taxon>Eukaryota</taxon>
        <taxon>Metazoa</taxon>
        <taxon>Ecdysozoa</taxon>
        <taxon>Nematoda</taxon>
        <taxon>Chromadorea</taxon>
        <taxon>Rhabditida</taxon>
        <taxon>Rhabditina</taxon>
        <taxon>Rhabditomorpha</taxon>
        <taxon>Rhabditoidea</taxon>
        <taxon>Rhabditidae</taxon>
        <taxon>Mesorhabditinae</taxon>
        <taxon>Mesorhabditis</taxon>
    </lineage>
</organism>
<feature type="region of interest" description="Disordered" evidence="10">
    <location>
        <begin position="79"/>
        <end position="134"/>
    </location>
</feature>